<keyword evidence="1" id="KW-0472">Membrane</keyword>
<evidence type="ECO:0000313" key="3">
    <source>
        <dbReference type="Proteomes" id="UP000298030"/>
    </source>
</evidence>
<keyword evidence="3" id="KW-1185">Reference proteome</keyword>
<feature type="transmembrane region" description="Helical" evidence="1">
    <location>
        <begin position="185"/>
        <end position="203"/>
    </location>
</feature>
<dbReference type="Proteomes" id="UP000298030">
    <property type="component" value="Unassembled WGS sequence"/>
</dbReference>
<proteinExistence type="predicted"/>
<keyword evidence="1" id="KW-0812">Transmembrane</keyword>
<evidence type="ECO:0000256" key="1">
    <source>
        <dbReference type="SAM" id="Phobius"/>
    </source>
</evidence>
<organism evidence="2 3">
    <name type="scientific">Coprinellus micaceus</name>
    <name type="common">Glistening ink-cap mushroom</name>
    <name type="synonym">Coprinus micaceus</name>
    <dbReference type="NCBI Taxonomy" id="71717"/>
    <lineage>
        <taxon>Eukaryota</taxon>
        <taxon>Fungi</taxon>
        <taxon>Dikarya</taxon>
        <taxon>Basidiomycota</taxon>
        <taxon>Agaricomycotina</taxon>
        <taxon>Agaricomycetes</taxon>
        <taxon>Agaricomycetidae</taxon>
        <taxon>Agaricales</taxon>
        <taxon>Agaricineae</taxon>
        <taxon>Psathyrellaceae</taxon>
        <taxon>Coprinellus</taxon>
    </lineage>
</organism>
<feature type="transmembrane region" description="Helical" evidence="1">
    <location>
        <begin position="209"/>
        <end position="228"/>
    </location>
</feature>
<comment type="caution">
    <text evidence="2">The sequence shown here is derived from an EMBL/GenBank/DDBJ whole genome shotgun (WGS) entry which is preliminary data.</text>
</comment>
<dbReference type="AlphaFoldDB" id="A0A4Y7SML4"/>
<keyword evidence="1" id="KW-1133">Transmembrane helix</keyword>
<dbReference type="EMBL" id="QPFP01000081">
    <property type="protein sequence ID" value="TEB23123.1"/>
    <property type="molecule type" value="Genomic_DNA"/>
</dbReference>
<reference evidence="2 3" key="1">
    <citation type="journal article" date="2019" name="Nat. Ecol. Evol.">
        <title>Megaphylogeny resolves global patterns of mushroom evolution.</title>
        <authorList>
            <person name="Varga T."/>
            <person name="Krizsan K."/>
            <person name="Foldi C."/>
            <person name="Dima B."/>
            <person name="Sanchez-Garcia M."/>
            <person name="Sanchez-Ramirez S."/>
            <person name="Szollosi G.J."/>
            <person name="Szarkandi J.G."/>
            <person name="Papp V."/>
            <person name="Albert L."/>
            <person name="Andreopoulos W."/>
            <person name="Angelini C."/>
            <person name="Antonin V."/>
            <person name="Barry K.W."/>
            <person name="Bougher N.L."/>
            <person name="Buchanan P."/>
            <person name="Buyck B."/>
            <person name="Bense V."/>
            <person name="Catcheside P."/>
            <person name="Chovatia M."/>
            <person name="Cooper J."/>
            <person name="Damon W."/>
            <person name="Desjardin D."/>
            <person name="Finy P."/>
            <person name="Geml J."/>
            <person name="Haridas S."/>
            <person name="Hughes K."/>
            <person name="Justo A."/>
            <person name="Karasinski D."/>
            <person name="Kautmanova I."/>
            <person name="Kiss B."/>
            <person name="Kocsube S."/>
            <person name="Kotiranta H."/>
            <person name="LaButti K.M."/>
            <person name="Lechner B.E."/>
            <person name="Liimatainen K."/>
            <person name="Lipzen A."/>
            <person name="Lukacs Z."/>
            <person name="Mihaltcheva S."/>
            <person name="Morgado L.N."/>
            <person name="Niskanen T."/>
            <person name="Noordeloos M.E."/>
            <person name="Ohm R.A."/>
            <person name="Ortiz-Santana B."/>
            <person name="Ovrebo C."/>
            <person name="Racz N."/>
            <person name="Riley R."/>
            <person name="Savchenko A."/>
            <person name="Shiryaev A."/>
            <person name="Soop K."/>
            <person name="Spirin V."/>
            <person name="Szebenyi C."/>
            <person name="Tomsovsky M."/>
            <person name="Tulloss R.E."/>
            <person name="Uehling J."/>
            <person name="Grigoriev I.V."/>
            <person name="Vagvolgyi C."/>
            <person name="Papp T."/>
            <person name="Martin F.M."/>
            <person name="Miettinen O."/>
            <person name="Hibbett D.S."/>
            <person name="Nagy L.G."/>
        </authorList>
    </citation>
    <scope>NUCLEOTIDE SEQUENCE [LARGE SCALE GENOMIC DNA]</scope>
    <source>
        <strain evidence="2 3">FP101781</strain>
    </source>
</reference>
<evidence type="ECO:0000313" key="2">
    <source>
        <dbReference type="EMBL" id="TEB23123.1"/>
    </source>
</evidence>
<sequence>MECRRPPSNRRSISRFPNSSNHDDCYPAARIHCTIGPWPYLDAHPSFYLSQAATIPPPFQLRLLKLDTAILPSLSLVSSRPPDLNHSSLSCLQFPTTYSPMGRGHHCACSAPALLVVRTNKQDLQTLNAQLLGERGLLRAALRSKEAELNDVESEMKTFWCVRSICFTTRFPVSRLSLQLCQHSPVFVVVCFAFLLFFCVVSSPYNAPSFVSIIFSFVLHLLAIGLFLPSSYLPSHPPSLSPISIFPISNTPY</sequence>
<accession>A0A4Y7SML4</accession>
<name>A0A4Y7SML4_COPMI</name>
<protein>
    <submittedName>
        <fullName evidence="2">Uncharacterized protein</fullName>
    </submittedName>
</protein>
<gene>
    <name evidence="2" type="ORF">FA13DRAFT_1455360</name>
</gene>